<dbReference type="Gene3D" id="1.10.10.10">
    <property type="entry name" value="Winged helix-like DNA-binding domain superfamily/Winged helix DNA-binding domain"/>
    <property type="match status" value="1"/>
</dbReference>
<protein>
    <submittedName>
        <fullName evidence="5">Phosphonate metabolism transcriptional regulator PhnF</fullName>
    </submittedName>
</protein>
<dbReference type="InterPro" id="IPR028978">
    <property type="entry name" value="Chorismate_lyase_/UTRA_dom_sf"/>
</dbReference>
<reference evidence="5 6" key="1">
    <citation type="submission" date="2022-10" db="EMBL/GenBank/DDBJ databases">
        <title>Sinirhodobacter sp. nov., isolated from ocean surface sediments.</title>
        <authorList>
            <person name="He W."/>
            <person name="Wang L."/>
            <person name="Zhang D.-F."/>
        </authorList>
    </citation>
    <scope>NUCLEOTIDE SEQUENCE [LARGE SCALE GENOMIC DNA]</scope>
    <source>
        <strain evidence="5 6">WL0115</strain>
    </source>
</reference>
<dbReference type="Pfam" id="PF00392">
    <property type="entry name" value="GntR"/>
    <property type="match status" value="1"/>
</dbReference>
<keyword evidence="3" id="KW-0804">Transcription</keyword>
<evidence type="ECO:0000256" key="2">
    <source>
        <dbReference type="ARBA" id="ARBA00023125"/>
    </source>
</evidence>
<dbReference type="InterPro" id="IPR000524">
    <property type="entry name" value="Tscrpt_reg_HTH_GntR"/>
</dbReference>
<sequence>MTRQPVWQTIAETLRHEITEGLYPKGTKLPTEAQLSARFGVNRHTVRHALAALAEAGLTVSRRGAGVFVASAPRADYPLGRRVRFHQNVSASGRTPTREVLRIESRPAREAEAEALALPAGAHVHVFEGISLGDALPLAVFRSVFPAARFPDLPAALARLHSVTQALAAQGLRDYTRATTRVTAKVAKGPRAGLLKLPEGAPILRTEAVNIDADGVPVEFGISWFAGDRVALTVSAEPGEPR</sequence>
<dbReference type="SUPFAM" id="SSF46785">
    <property type="entry name" value="Winged helix' DNA-binding domain"/>
    <property type="match status" value="1"/>
</dbReference>
<dbReference type="NCBIfam" id="TIGR02325">
    <property type="entry name" value="C_P_lyase_phnF"/>
    <property type="match status" value="1"/>
</dbReference>
<dbReference type="InterPro" id="IPR036390">
    <property type="entry name" value="WH_DNA-bd_sf"/>
</dbReference>
<dbReference type="SUPFAM" id="SSF64288">
    <property type="entry name" value="Chorismate lyase-like"/>
    <property type="match status" value="1"/>
</dbReference>
<dbReference type="Proteomes" id="UP001526166">
    <property type="component" value="Unassembled WGS sequence"/>
</dbReference>
<gene>
    <name evidence="5" type="primary">phnF</name>
    <name evidence="5" type="ORF">OE699_08815</name>
</gene>
<evidence type="ECO:0000259" key="4">
    <source>
        <dbReference type="PROSITE" id="PS50949"/>
    </source>
</evidence>
<dbReference type="SMART" id="SM00866">
    <property type="entry name" value="UTRA"/>
    <property type="match status" value="1"/>
</dbReference>
<keyword evidence="2" id="KW-0238">DNA-binding</keyword>
<dbReference type="EMBL" id="JAOWKW010000006">
    <property type="protein sequence ID" value="MCV2878957.1"/>
    <property type="molecule type" value="Genomic_DNA"/>
</dbReference>
<dbReference type="Gene3D" id="3.40.1410.10">
    <property type="entry name" value="Chorismate lyase-like"/>
    <property type="match status" value="1"/>
</dbReference>
<dbReference type="InterPro" id="IPR011663">
    <property type="entry name" value="UTRA"/>
</dbReference>
<accession>A0ABT2ZZF2</accession>
<dbReference type="InterPro" id="IPR012702">
    <property type="entry name" value="CP_lyase_PhnF"/>
</dbReference>
<organism evidence="5 6">
    <name type="scientific">Sedimentimonas flavescens</name>
    <dbReference type="NCBI Taxonomy" id="2851012"/>
    <lineage>
        <taxon>Bacteria</taxon>
        <taxon>Pseudomonadati</taxon>
        <taxon>Pseudomonadota</taxon>
        <taxon>Alphaproteobacteria</taxon>
        <taxon>Rhodobacterales</taxon>
        <taxon>Rhodobacter group</taxon>
        <taxon>Sedimentimonas</taxon>
    </lineage>
</organism>
<dbReference type="CDD" id="cd07377">
    <property type="entry name" value="WHTH_GntR"/>
    <property type="match status" value="1"/>
</dbReference>
<dbReference type="PANTHER" id="PTHR44846:SF1">
    <property type="entry name" value="MANNOSYL-D-GLYCERATE TRANSPORT_METABOLISM SYSTEM REPRESSOR MNGR-RELATED"/>
    <property type="match status" value="1"/>
</dbReference>
<dbReference type="PRINTS" id="PR00035">
    <property type="entry name" value="HTHGNTR"/>
</dbReference>
<dbReference type="PANTHER" id="PTHR44846">
    <property type="entry name" value="MANNOSYL-D-GLYCERATE TRANSPORT/METABOLISM SYSTEM REPRESSOR MNGR-RELATED"/>
    <property type="match status" value="1"/>
</dbReference>
<feature type="domain" description="HTH gntR-type" evidence="4">
    <location>
        <begin position="4"/>
        <end position="72"/>
    </location>
</feature>
<dbReference type="Pfam" id="PF07702">
    <property type="entry name" value="UTRA"/>
    <property type="match status" value="1"/>
</dbReference>
<dbReference type="InterPro" id="IPR050679">
    <property type="entry name" value="Bact_HTH_transcr_reg"/>
</dbReference>
<keyword evidence="1" id="KW-0805">Transcription regulation</keyword>
<evidence type="ECO:0000313" key="6">
    <source>
        <dbReference type="Proteomes" id="UP001526166"/>
    </source>
</evidence>
<evidence type="ECO:0000256" key="3">
    <source>
        <dbReference type="ARBA" id="ARBA00023163"/>
    </source>
</evidence>
<dbReference type="RefSeq" id="WP_260013467.1">
    <property type="nucleotide sequence ID" value="NZ_JAOALJ010000003.1"/>
</dbReference>
<proteinExistence type="predicted"/>
<evidence type="ECO:0000256" key="1">
    <source>
        <dbReference type="ARBA" id="ARBA00023015"/>
    </source>
</evidence>
<dbReference type="InterPro" id="IPR036388">
    <property type="entry name" value="WH-like_DNA-bd_sf"/>
</dbReference>
<name>A0ABT2ZZF2_9RHOB</name>
<evidence type="ECO:0000313" key="5">
    <source>
        <dbReference type="EMBL" id="MCV2878957.1"/>
    </source>
</evidence>
<comment type="caution">
    <text evidence="5">The sequence shown here is derived from an EMBL/GenBank/DDBJ whole genome shotgun (WGS) entry which is preliminary data.</text>
</comment>
<dbReference type="SMART" id="SM00345">
    <property type="entry name" value="HTH_GNTR"/>
    <property type="match status" value="1"/>
</dbReference>
<dbReference type="PROSITE" id="PS50949">
    <property type="entry name" value="HTH_GNTR"/>
    <property type="match status" value="1"/>
</dbReference>
<keyword evidence="6" id="KW-1185">Reference proteome</keyword>